<organism evidence="2 3">
    <name type="scientific">Daphnia magna</name>
    <dbReference type="NCBI Taxonomy" id="35525"/>
    <lineage>
        <taxon>Eukaryota</taxon>
        <taxon>Metazoa</taxon>
        <taxon>Ecdysozoa</taxon>
        <taxon>Arthropoda</taxon>
        <taxon>Crustacea</taxon>
        <taxon>Branchiopoda</taxon>
        <taxon>Diplostraca</taxon>
        <taxon>Cladocera</taxon>
        <taxon>Anomopoda</taxon>
        <taxon>Daphniidae</taxon>
        <taxon>Daphnia</taxon>
    </lineage>
</organism>
<keyword evidence="3" id="KW-1185">Reference proteome</keyword>
<evidence type="ECO:0000313" key="3">
    <source>
        <dbReference type="Proteomes" id="UP001234178"/>
    </source>
</evidence>
<protein>
    <recommendedName>
        <fullName evidence="4">Transmembrane protein</fullName>
    </recommendedName>
</protein>
<reference evidence="2 3" key="1">
    <citation type="journal article" date="2023" name="Nucleic Acids Res.">
        <title>The hologenome of Daphnia magna reveals possible DNA methylation and microbiome-mediated evolution of the host genome.</title>
        <authorList>
            <person name="Chaturvedi A."/>
            <person name="Li X."/>
            <person name="Dhandapani V."/>
            <person name="Marshall H."/>
            <person name="Kissane S."/>
            <person name="Cuenca-Cambronero M."/>
            <person name="Asole G."/>
            <person name="Calvet F."/>
            <person name="Ruiz-Romero M."/>
            <person name="Marangio P."/>
            <person name="Guigo R."/>
            <person name="Rago D."/>
            <person name="Mirbahai L."/>
            <person name="Eastwood N."/>
            <person name="Colbourne J.K."/>
            <person name="Zhou J."/>
            <person name="Mallon E."/>
            <person name="Orsini L."/>
        </authorList>
    </citation>
    <scope>NUCLEOTIDE SEQUENCE [LARGE SCALE GENOMIC DNA]</scope>
    <source>
        <strain evidence="2">LRV0_1</strain>
    </source>
</reference>
<keyword evidence="1" id="KW-1133">Transmembrane helix</keyword>
<keyword evidence="1" id="KW-0812">Transmembrane</keyword>
<evidence type="ECO:0008006" key="4">
    <source>
        <dbReference type="Google" id="ProtNLM"/>
    </source>
</evidence>
<gene>
    <name evidence="2" type="ORF">OUZ56_014858</name>
</gene>
<dbReference type="EMBL" id="JAOYFB010000038">
    <property type="protein sequence ID" value="KAK4025812.1"/>
    <property type="molecule type" value="Genomic_DNA"/>
</dbReference>
<accession>A0ABR0AL14</accession>
<name>A0ABR0AL14_9CRUS</name>
<proteinExistence type="predicted"/>
<evidence type="ECO:0000256" key="1">
    <source>
        <dbReference type="SAM" id="Phobius"/>
    </source>
</evidence>
<evidence type="ECO:0000313" key="2">
    <source>
        <dbReference type="EMBL" id="KAK4025812.1"/>
    </source>
</evidence>
<dbReference type="Proteomes" id="UP001234178">
    <property type="component" value="Unassembled WGS sequence"/>
</dbReference>
<comment type="caution">
    <text evidence="2">The sequence shown here is derived from an EMBL/GenBank/DDBJ whole genome shotgun (WGS) entry which is preliminary data.</text>
</comment>
<keyword evidence="1" id="KW-0472">Membrane</keyword>
<feature type="transmembrane region" description="Helical" evidence="1">
    <location>
        <begin position="53"/>
        <end position="72"/>
    </location>
</feature>
<sequence length="73" mass="8581">MTTRHDMGHQRYRQRHLFLPTVSRNTITSLIPLKEMRNSAKRKQNTLQLPQRLFPIFILSAVSSLQLSVFFLA</sequence>